<dbReference type="PANTHER" id="PTHR42743">
    <property type="entry name" value="AMINO-ACID AMINOTRANSFERASE"/>
    <property type="match status" value="1"/>
</dbReference>
<dbReference type="InterPro" id="IPR001544">
    <property type="entry name" value="Aminotrans_IV"/>
</dbReference>
<dbReference type="EMBL" id="JBHSPX010000004">
    <property type="protein sequence ID" value="MFC6063119.1"/>
    <property type="molecule type" value="Genomic_DNA"/>
</dbReference>
<evidence type="ECO:0000313" key="3">
    <source>
        <dbReference type="Proteomes" id="UP001596139"/>
    </source>
</evidence>
<evidence type="ECO:0000256" key="1">
    <source>
        <dbReference type="ARBA" id="ARBA00009320"/>
    </source>
</evidence>
<comment type="similarity">
    <text evidence="1">Belongs to the class-IV pyridoxal-phosphate-dependent aminotransferase family.</text>
</comment>
<protein>
    <submittedName>
        <fullName evidence="2">Aminotransferase class IV family protein</fullName>
    </submittedName>
</protein>
<dbReference type="Gene3D" id="3.20.10.10">
    <property type="entry name" value="D-amino Acid Aminotransferase, subunit A, domain 2"/>
    <property type="match status" value="1"/>
</dbReference>
<dbReference type="NCBIfam" id="NF006734">
    <property type="entry name" value="PRK09266.1"/>
    <property type="match status" value="1"/>
</dbReference>
<dbReference type="Proteomes" id="UP001596139">
    <property type="component" value="Unassembled WGS sequence"/>
</dbReference>
<organism evidence="2 3">
    <name type="scientific">Streptomyces ochraceiscleroticus</name>
    <dbReference type="NCBI Taxonomy" id="47761"/>
    <lineage>
        <taxon>Bacteria</taxon>
        <taxon>Bacillati</taxon>
        <taxon>Actinomycetota</taxon>
        <taxon>Actinomycetes</taxon>
        <taxon>Kitasatosporales</taxon>
        <taxon>Streptomycetaceae</taxon>
        <taxon>Streptomyces</taxon>
    </lineage>
</organism>
<dbReference type="InterPro" id="IPR043131">
    <property type="entry name" value="BCAT-like_N"/>
</dbReference>
<name>A0ABW1MIT8_9ACTN</name>
<dbReference type="InterPro" id="IPR036038">
    <property type="entry name" value="Aminotransferase-like"/>
</dbReference>
<keyword evidence="2" id="KW-0032">Aminotransferase</keyword>
<dbReference type="SUPFAM" id="SSF56752">
    <property type="entry name" value="D-aminoacid aminotransferase-like PLP-dependent enzymes"/>
    <property type="match status" value="1"/>
</dbReference>
<accession>A0ABW1MIT8</accession>
<comment type="caution">
    <text evidence="2">The sequence shown here is derived from an EMBL/GenBank/DDBJ whole genome shotgun (WGS) entry which is preliminary data.</text>
</comment>
<gene>
    <name evidence="2" type="ORF">ACFP4F_11210</name>
</gene>
<dbReference type="Pfam" id="PF01063">
    <property type="entry name" value="Aminotran_4"/>
    <property type="match status" value="1"/>
</dbReference>
<sequence length="259" mass="28398">MDLLDGNPADADSLKALALTNLGHFTSLRVDEGRVRGLSLHLDRLVRDCRAVFDVELDRARVLSYVRHAAAQQEGTFVVRVTVFDPALGMAHPGADARPQILVTCRPAGHAQPPLRVTTRAYQRDMPEVKHTGLFGQLAIRRAAQRAGFDDVLFTDPDTGVISEGGTWNVGFVDDQERVVWPEARVLPGVTMHLLQEVHTSVSRPVTPDDVPQMRAAFATNTSVGVRPLSAIGDVPLDAQHPVLADLRQRYEKIPGDRV</sequence>
<evidence type="ECO:0000313" key="2">
    <source>
        <dbReference type="EMBL" id="MFC6063119.1"/>
    </source>
</evidence>
<dbReference type="PANTHER" id="PTHR42743:SF13">
    <property type="entry name" value="P-LOOP CONTAINING NUCLEOSIDE TRIPHOSPHATE HYDROLASE PROTEIN"/>
    <property type="match status" value="1"/>
</dbReference>
<dbReference type="Gene3D" id="3.30.470.10">
    <property type="match status" value="1"/>
</dbReference>
<keyword evidence="3" id="KW-1185">Reference proteome</keyword>
<proteinExistence type="inferred from homology"/>
<dbReference type="InterPro" id="IPR050571">
    <property type="entry name" value="Class-IV_PLP-Dep_Aminotrnsfr"/>
</dbReference>
<dbReference type="RefSeq" id="WP_031053488.1">
    <property type="nucleotide sequence ID" value="NZ_JBHSPX010000004.1"/>
</dbReference>
<dbReference type="InterPro" id="IPR043132">
    <property type="entry name" value="BCAT-like_C"/>
</dbReference>
<keyword evidence="2" id="KW-0808">Transferase</keyword>
<reference evidence="3" key="1">
    <citation type="journal article" date="2019" name="Int. J. Syst. Evol. Microbiol.">
        <title>The Global Catalogue of Microorganisms (GCM) 10K type strain sequencing project: providing services to taxonomists for standard genome sequencing and annotation.</title>
        <authorList>
            <consortium name="The Broad Institute Genomics Platform"/>
            <consortium name="The Broad Institute Genome Sequencing Center for Infectious Disease"/>
            <person name="Wu L."/>
            <person name="Ma J."/>
        </authorList>
    </citation>
    <scope>NUCLEOTIDE SEQUENCE [LARGE SCALE GENOMIC DNA]</scope>
    <source>
        <strain evidence="3">CGMCC 1.15180</strain>
    </source>
</reference>
<dbReference type="GO" id="GO:0008483">
    <property type="term" value="F:transaminase activity"/>
    <property type="evidence" value="ECO:0007669"/>
    <property type="project" value="UniProtKB-KW"/>
</dbReference>